<evidence type="ECO:0000256" key="2">
    <source>
        <dbReference type="ARBA" id="ARBA00022475"/>
    </source>
</evidence>
<comment type="subcellular location">
    <subcellularLocation>
        <location evidence="1">Cell membrane</location>
        <topology evidence="1">Multi-pass membrane protein</topology>
    </subcellularLocation>
</comment>
<sequence>MPDASTPKTTGAVAGPAVSAALSPAVSPPASPLSLLHAALPALPTVFALAGTLLLFSLFLLVQGAPALEALGLIYQGAFGTWFAWQNTLMRAAPLMLTALCVALPAQVGLIVIGGEGALALGGLAAAVLPQWLPAGTPWPVVVTAMGAVAMVTGGAWIGLAGALRHWRGVNETIGSLLLSYIAIAVFKQLVEGPLRDPASLNKPSTVPLTEAASIGTLPGMDVHWGLFWGVLACLAAWVLVRHGTAGFAMRVAGGNPRAARIVGLPVRRLALLACVLGGAAAGLAGMFEVAAVQGSANAALLAGYGYGGILVAFAARQHPLAIVACALLIGGIESSGSLLQRRLDLPDATTLVLQGLLFANLLAWEALGGRIDAWRLRLQTRLQSRDTATMETRHV</sequence>
<proteinExistence type="predicted"/>
<dbReference type="PANTHER" id="PTHR47089:SF1">
    <property type="entry name" value="GUANOSINE ABC TRANSPORTER PERMEASE PROTEIN NUPP"/>
    <property type="match status" value="1"/>
</dbReference>
<feature type="transmembrane region" description="Helical" evidence="6">
    <location>
        <begin position="173"/>
        <end position="191"/>
    </location>
</feature>
<comment type="caution">
    <text evidence="7">The sequence shown here is derived from an EMBL/GenBank/DDBJ whole genome shotgun (WGS) entry which is preliminary data.</text>
</comment>
<evidence type="ECO:0000256" key="4">
    <source>
        <dbReference type="ARBA" id="ARBA00022989"/>
    </source>
</evidence>
<keyword evidence="5 6" id="KW-0472">Membrane</keyword>
<gene>
    <name evidence="7" type="ORF">C7419_101907</name>
</gene>
<keyword evidence="3 6" id="KW-0812">Transmembrane</keyword>
<name>A0A316F0D2_9BURK</name>
<feature type="transmembrane region" description="Helical" evidence="6">
    <location>
        <begin position="141"/>
        <end position="161"/>
    </location>
</feature>
<feature type="transmembrane region" description="Helical" evidence="6">
    <location>
        <begin position="321"/>
        <end position="340"/>
    </location>
</feature>
<feature type="transmembrane region" description="Helical" evidence="6">
    <location>
        <begin position="97"/>
        <end position="129"/>
    </location>
</feature>
<evidence type="ECO:0000256" key="3">
    <source>
        <dbReference type="ARBA" id="ARBA00022692"/>
    </source>
</evidence>
<evidence type="ECO:0000256" key="5">
    <source>
        <dbReference type="ARBA" id="ARBA00023136"/>
    </source>
</evidence>
<dbReference type="EMBL" id="QGGT01000001">
    <property type="protein sequence ID" value="PWK37029.1"/>
    <property type="molecule type" value="Genomic_DNA"/>
</dbReference>
<protein>
    <submittedName>
        <fullName evidence="7">Nucleoside ABC transporter membrane protein</fullName>
    </submittedName>
</protein>
<dbReference type="Proteomes" id="UP000245754">
    <property type="component" value="Unassembled WGS sequence"/>
</dbReference>
<feature type="transmembrane region" description="Helical" evidence="6">
    <location>
        <begin position="352"/>
        <end position="372"/>
    </location>
</feature>
<dbReference type="RefSeq" id="WP_109580800.1">
    <property type="nucleotide sequence ID" value="NZ_QGGT01000001.1"/>
</dbReference>
<evidence type="ECO:0000256" key="1">
    <source>
        <dbReference type="ARBA" id="ARBA00004651"/>
    </source>
</evidence>
<evidence type="ECO:0000313" key="8">
    <source>
        <dbReference type="Proteomes" id="UP000245754"/>
    </source>
</evidence>
<evidence type="ECO:0000313" key="7">
    <source>
        <dbReference type="EMBL" id="PWK37029.1"/>
    </source>
</evidence>
<keyword evidence="8" id="KW-1185">Reference proteome</keyword>
<reference evidence="7 8" key="1">
    <citation type="submission" date="2018-05" db="EMBL/GenBank/DDBJ databases">
        <title>Genomic Encyclopedia of Type Strains, Phase IV (KMG-V): Genome sequencing to study the core and pangenomes of soil and plant-associated prokaryotes.</title>
        <authorList>
            <person name="Whitman W."/>
        </authorList>
    </citation>
    <scope>NUCLEOTIDE SEQUENCE [LARGE SCALE GENOMIC DNA]</scope>
    <source>
        <strain evidence="7 8">SLV-132</strain>
    </source>
</reference>
<dbReference type="GO" id="GO:0022857">
    <property type="term" value="F:transmembrane transporter activity"/>
    <property type="evidence" value="ECO:0007669"/>
    <property type="project" value="InterPro"/>
</dbReference>
<keyword evidence="4 6" id="KW-1133">Transmembrane helix</keyword>
<dbReference type="PANTHER" id="PTHR47089">
    <property type="entry name" value="ABC TRANSPORTER, PERMEASE PROTEIN"/>
    <property type="match status" value="1"/>
</dbReference>
<keyword evidence="2" id="KW-1003">Cell membrane</keyword>
<dbReference type="GO" id="GO:0005886">
    <property type="term" value="C:plasma membrane"/>
    <property type="evidence" value="ECO:0007669"/>
    <property type="project" value="UniProtKB-SubCell"/>
</dbReference>
<dbReference type="InterPro" id="IPR001851">
    <property type="entry name" value="ABC_transp_permease"/>
</dbReference>
<feature type="transmembrane region" description="Helical" evidence="6">
    <location>
        <begin position="270"/>
        <end position="293"/>
    </location>
</feature>
<dbReference type="AlphaFoldDB" id="A0A316F0D2"/>
<feature type="transmembrane region" description="Helical" evidence="6">
    <location>
        <begin position="223"/>
        <end position="241"/>
    </location>
</feature>
<dbReference type="CDD" id="cd06580">
    <property type="entry name" value="TM_PBP1_transp_TpRbsC_like"/>
    <property type="match status" value="1"/>
</dbReference>
<feature type="transmembrane region" description="Helical" evidence="6">
    <location>
        <begin position="299"/>
        <end position="316"/>
    </location>
</feature>
<dbReference type="Pfam" id="PF02653">
    <property type="entry name" value="BPD_transp_2"/>
    <property type="match status" value="1"/>
</dbReference>
<organism evidence="7 8">
    <name type="scientific">Cupriavidus plantarum</name>
    <dbReference type="NCBI Taxonomy" id="942865"/>
    <lineage>
        <taxon>Bacteria</taxon>
        <taxon>Pseudomonadati</taxon>
        <taxon>Pseudomonadota</taxon>
        <taxon>Betaproteobacteria</taxon>
        <taxon>Burkholderiales</taxon>
        <taxon>Burkholderiaceae</taxon>
        <taxon>Cupriavidus</taxon>
    </lineage>
</organism>
<accession>A0A316F0D2</accession>
<evidence type="ECO:0000256" key="6">
    <source>
        <dbReference type="SAM" id="Phobius"/>
    </source>
</evidence>
<feature type="transmembrane region" description="Helical" evidence="6">
    <location>
        <begin position="38"/>
        <end position="61"/>
    </location>
</feature>